<dbReference type="RefSeq" id="WP_344865541.1">
    <property type="nucleotide sequence ID" value="NZ_BAAAUT010000072.1"/>
</dbReference>
<dbReference type="Proteomes" id="UP001500320">
    <property type="component" value="Unassembled WGS sequence"/>
</dbReference>
<accession>A0ABP6NYM5</accession>
<keyword evidence="3" id="KW-1185">Reference proteome</keyword>
<name>A0ABP6NYM5_9ACTN</name>
<protein>
    <submittedName>
        <fullName evidence="2">Uncharacterized protein</fullName>
    </submittedName>
</protein>
<evidence type="ECO:0000313" key="2">
    <source>
        <dbReference type="EMBL" id="GAA3161790.1"/>
    </source>
</evidence>
<proteinExistence type="predicted"/>
<dbReference type="EMBL" id="BAAAUT010000072">
    <property type="protein sequence ID" value="GAA3161790.1"/>
    <property type="molecule type" value="Genomic_DNA"/>
</dbReference>
<sequence>MSTQPPATGDWHAAWSAALDALEMDVATAEEMLSGDHRNQETPAVTGAWTPPADLGPLPLDLRPRADAILARQLAVAKEMVLIMVGNRRQAAMIARVETGSDGAARPVYINCAA</sequence>
<organism evidence="2 3">
    <name type="scientific">Planomonospora alba</name>
    <dbReference type="NCBI Taxonomy" id="161354"/>
    <lineage>
        <taxon>Bacteria</taxon>
        <taxon>Bacillati</taxon>
        <taxon>Actinomycetota</taxon>
        <taxon>Actinomycetes</taxon>
        <taxon>Streptosporangiales</taxon>
        <taxon>Streptosporangiaceae</taxon>
        <taxon>Planomonospora</taxon>
    </lineage>
</organism>
<evidence type="ECO:0000256" key="1">
    <source>
        <dbReference type="SAM" id="MobiDB-lite"/>
    </source>
</evidence>
<reference evidence="3" key="1">
    <citation type="journal article" date="2019" name="Int. J. Syst. Evol. Microbiol.">
        <title>The Global Catalogue of Microorganisms (GCM) 10K type strain sequencing project: providing services to taxonomists for standard genome sequencing and annotation.</title>
        <authorList>
            <consortium name="The Broad Institute Genomics Platform"/>
            <consortium name="The Broad Institute Genome Sequencing Center for Infectious Disease"/>
            <person name="Wu L."/>
            <person name="Ma J."/>
        </authorList>
    </citation>
    <scope>NUCLEOTIDE SEQUENCE [LARGE SCALE GENOMIC DNA]</scope>
    <source>
        <strain evidence="3">JCM 9373</strain>
    </source>
</reference>
<comment type="caution">
    <text evidence="2">The sequence shown here is derived from an EMBL/GenBank/DDBJ whole genome shotgun (WGS) entry which is preliminary data.</text>
</comment>
<evidence type="ECO:0000313" key="3">
    <source>
        <dbReference type="Proteomes" id="UP001500320"/>
    </source>
</evidence>
<feature type="region of interest" description="Disordered" evidence="1">
    <location>
        <begin position="32"/>
        <end position="53"/>
    </location>
</feature>
<gene>
    <name evidence="2" type="ORF">GCM10010466_60940</name>
</gene>